<dbReference type="Proteomes" id="UP000257109">
    <property type="component" value="Unassembled WGS sequence"/>
</dbReference>
<feature type="transmembrane region" description="Helical" evidence="1">
    <location>
        <begin position="111"/>
        <end position="130"/>
    </location>
</feature>
<sequence>MLHMKQDVYNVCDECLVCKYVKAKTHPLIDISMDFILDLPVNMYVTLLSSRVFLIMVTKCVPLALEVTSLLLLYFSCLTFEACGLHYLTPMAHALCCLTFVVYALRLLTSTSLPLTGLLLSIVAPYYYGLPRVSLTYNRPA</sequence>
<reference evidence="2" key="1">
    <citation type="submission" date="2018-05" db="EMBL/GenBank/DDBJ databases">
        <title>Draft genome of Mucuna pruriens seed.</title>
        <authorList>
            <person name="Nnadi N.E."/>
            <person name="Vos R."/>
            <person name="Hasami M.H."/>
            <person name="Devisetty U.K."/>
            <person name="Aguiy J.C."/>
        </authorList>
    </citation>
    <scope>NUCLEOTIDE SEQUENCE [LARGE SCALE GENOMIC DNA]</scope>
    <source>
        <strain evidence="2">JCA_2017</strain>
    </source>
</reference>
<comment type="caution">
    <text evidence="2">The sequence shown here is derived from an EMBL/GenBank/DDBJ whole genome shotgun (WGS) entry which is preliminary data.</text>
</comment>
<keyword evidence="1" id="KW-0812">Transmembrane</keyword>
<accession>A0A371EUW1</accession>
<keyword evidence="3" id="KW-1185">Reference proteome</keyword>
<feature type="transmembrane region" description="Helical" evidence="1">
    <location>
        <begin position="87"/>
        <end position="105"/>
    </location>
</feature>
<dbReference type="EMBL" id="QJKJ01011956">
    <property type="protein sequence ID" value="RDX69794.1"/>
    <property type="molecule type" value="Genomic_DNA"/>
</dbReference>
<organism evidence="2 3">
    <name type="scientific">Mucuna pruriens</name>
    <name type="common">Velvet bean</name>
    <name type="synonym">Dolichos pruriens</name>
    <dbReference type="NCBI Taxonomy" id="157652"/>
    <lineage>
        <taxon>Eukaryota</taxon>
        <taxon>Viridiplantae</taxon>
        <taxon>Streptophyta</taxon>
        <taxon>Embryophyta</taxon>
        <taxon>Tracheophyta</taxon>
        <taxon>Spermatophyta</taxon>
        <taxon>Magnoliopsida</taxon>
        <taxon>eudicotyledons</taxon>
        <taxon>Gunneridae</taxon>
        <taxon>Pentapetalae</taxon>
        <taxon>rosids</taxon>
        <taxon>fabids</taxon>
        <taxon>Fabales</taxon>
        <taxon>Fabaceae</taxon>
        <taxon>Papilionoideae</taxon>
        <taxon>50 kb inversion clade</taxon>
        <taxon>NPAAA clade</taxon>
        <taxon>indigoferoid/millettioid clade</taxon>
        <taxon>Phaseoleae</taxon>
        <taxon>Mucuna</taxon>
    </lineage>
</organism>
<evidence type="ECO:0000313" key="2">
    <source>
        <dbReference type="EMBL" id="RDX69794.1"/>
    </source>
</evidence>
<evidence type="ECO:0000313" key="3">
    <source>
        <dbReference type="Proteomes" id="UP000257109"/>
    </source>
</evidence>
<proteinExistence type="predicted"/>
<keyword evidence="1" id="KW-1133">Transmembrane helix</keyword>
<protein>
    <recommendedName>
        <fullName evidence="4">Integrase zinc-binding domain-containing protein</fullName>
    </recommendedName>
</protein>
<dbReference type="AlphaFoldDB" id="A0A371EUW1"/>
<name>A0A371EUW1_MUCPR</name>
<evidence type="ECO:0008006" key="4">
    <source>
        <dbReference type="Google" id="ProtNLM"/>
    </source>
</evidence>
<feature type="transmembrane region" description="Helical" evidence="1">
    <location>
        <begin position="52"/>
        <end position="75"/>
    </location>
</feature>
<evidence type="ECO:0000256" key="1">
    <source>
        <dbReference type="SAM" id="Phobius"/>
    </source>
</evidence>
<feature type="non-terminal residue" evidence="2">
    <location>
        <position position="1"/>
    </location>
</feature>
<keyword evidence="1" id="KW-0472">Membrane</keyword>
<gene>
    <name evidence="2" type="ORF">CR513_51048</name>
</gene>